<dbReference type="AlphaFoldDB" id="A0A6B0U7A7"/>
<accession>A0A6B0U7A7</accession>
<evidence type="ECO:0000256" key="1">
    <source>
        <dbReference type="SAM" id="SignalP"/>
    </source>
</evidence>
<keyword evidence="1" id="KW-0732">Signal</keyword>
<organism evidence="2">
    <name type="scientific">Ixodes ricinus</name>
    <name type="common">Common tick</name>
    <name type="synonym">Acarus ricinus</name>
    <dbReference type="NCBI Taxonomy" id="34613"/>
    <lineage>
        <taxon>Eukaryota</taxon>
        <taxon>Metazoa</taxon>
        <taxon>Ecdysozoa</taxon>
        <taxon>Arthropoda</taxon>
        <taxon>Chelicerata</taxon>
        <taxon>Arachnida</taxon>
        <taxon>Acari</taxon>
        <taxon>Parasitiformes</taxon>
        <taxon>Ixodida</taxon>
        <taxon>Ixodoidea</taxon>
        <taxon>Ixodidae</taxon>
        <taxon>Ixodinae</taxon>
        <taxon>Ixodes</taxon>
    </lineage>
</organism>
<name>A0A6B0U7A7_IXORI</name>
<proteinExistence type="predicted"/>
<reference evidence="2" key="1">
    <citation type="submission" date="2019-12" db="EMBL/GenBank/DDBJ databases">
        <title>An insight into the sialome of adult female Ixodes ricinus ticks feeding for 6 days.</title>
        <authorList>
            <person name="Perner J."/>
            <person name="Ribeiro J.M.C."/>
        </authorList>
    </citation>
    <scope>NUCLEOTIDE SEQUENCE</scope>
    <source>
        <strain evidence="2">Semi-engorged</strain>
        <tissue evidence="2">Salivary glands</tissue>
    </source>
</reference>
<evidence type="ECO:0000313" key="2">
    <source>
        <dbReference type="EMBL" id="MXU84560.1"/>
    </source>
</evidence>
<feature type="signal peptide" evidence="1">
    <location>
        <begin position="1"/>
        <end position="18"/>
    </location>
</feature>
<feature type="chain" id="PRO_5025395636" evidence="1">
    <location>
        <begin position="19"/>
        <end position="81"/>
    </location>
</feature>
<sequence length="81" mass="9545">MALLFFWTPLIIQVETSAEKVSIRFAPTQKRNSKNCKISFRFLFLSPWSTLYCSQELVNARSHKLNMQQIVHFRTQALILK</sequence>
<protein>
    <submittedName>
        <fullName evidence="2">Putative secreted protein</fullName>
    </submittedName>
</protein>
<dbReference type="EMBL" id="GIFC01002477">
    <property type="protein sequence ID" value="MXU84560.1"/>
    <property type="molecule type" value="Transcribed_RNA"/>
</dbReference>